<dbReference type="SUPFAM" id="SSF51679">
    <property type="entry name" value="Bacterial luciferase-like"/>
    <property type="match status" value="1"/>
</dbReference>
<dbReference type="Proteomes" id="UP001235064">
    <property type="component" value="Unassembled WGS sequence"/>
</dbReference>
<dbReference type="CDD" id="cd01097">
    <property type="entry name" value="Tetrahydromethanopterin_reductase"/>
    <property type="match status" value="1"/>
</dbReference>
<organism evidence="3 4">
    <name type="scientific">Microbacterium candidum</name>
    <dbReference type="NCBI Taxonomy" id="3041922"/>
    <lineage>
        <taxon>Bacteria</taxon>
        <taxon>Bacillati</taxon>
        <taxon>Actinomycetota</taxon>
        <taxon>Actinomycetes</taxon>
        <taxon>Micrococcales</taxon>
        <taxon>Microbacteriaceae</taxon>
        <taxon>Microbacterium</taxon>
    </lineage>
</organism>
<keyword evidence="1" id="KW-0560">Oxidoreductase</keyword>
<comment type="caution">
    <text evidence="3">The sequence shown here is derived from an EMBL/GenBank/DDBJ whole genome shotgun (WGS) entry which is preliminary data.</text>
</comment>
<dbReference type="PANTHER" id="PTHR43244">
    <property type="match status" value="1"/>
</dbReference>
<proteinExistence type="predicted"/>
<dbReference type="Pfam" id="PF00296">
    <property type="entry name" value="Bac_luciferase"/>
    <property type="match status" value="1"/>
</dbReference>
<dbReference type="PANTHER" id="PTHR43244:SF1">
    <property type="entry name" value="5,10-METHYLENETETRAHYDROMETHANOPTERIN REDUCTASE"/>
    <property type="match status" value="1"/>
</dbReference>
<dbReference type="RefSeq" id="WP_286289608.1">
    <property type="nucleotide sequence ID" value="NZ_JASXSZ010000005.1"/>
</dbReference>
<sequence length="287" mass="29833">MARIGAIFVPHWYPPEDLPAAARAAEEAGLGELWLWEDCFVHSAYAAVTAALAATSSLRVGIGISPMPMRNVATSAMEIATVERLFPGRLLPGIGHGVQSWMGQIGARVASPLTLMREYVPALRSLLAGETVSVSGRYVSLSDVSLGWPPAVPPLVYAAAEGPKTLALAGEVADGVVLDSRHTVDEIARAVDAVRSGWGARAGSPDIVAYVQTAFGADAAARARVAFGDEPPADVDERSLTGSVEDVAHGAQAFIDAGVDAVVLLPTRDAEPASFFRDAGAVARLIA</sequence>
<gene>
    <name evidence="3" type="ORF">QSV35_14960</name>
</gene>
<evidence type="ECO:0000256" key="1">
    <source>
        <dbReference type="ARBA" id="ARBA00023002"/>
    </source>
</evidence>
<dbReference type="Gene3D" id="3.20.20.30">
    <property type="entry name" value="Luciferase-like domain"/>
    <property type="match status" value="1"/>
</dbReference>
<dbReference type="InterPro" id="IPR011251">
    <property type="entry name" value="Luciferase-like_dom"/>
</dbReference>
<evidence type="ECO:0000259" key="2">
    <source>
        <dbReference type="Pfam" id="PF00296"/>
    </source>
</evidence>
<protein>
    <submittedName>
        <fullName evidence="3">LLM class flavin-dependent oxidoreductase</fullName>
    </submittedName>
</protein>
<reference evidence="3 4" key="1">
    <citation type="submission" date="2023-06" db="EMBL/GenBank/DDBJ databases">
        <title>Microbacterium sp. nov., isolated from a waste landfill.</title>
        <authorList>
            <person name="Wen W."/>
        </authorList>
    </citation>
    <scope>NUCLEOTIDE SEQUENCE [LARGE SCALE GENOMIC DNA]</scope>
    <source>
        <strain evidence="3 4">ASV49</strain>
    </source>
</reference>
<name>A0ABT7N1Q6_9MICO</name>
<feature type="domain" description="Luciferase-like" evidence="2">
    <location>
        <begin position="15"/>
        <end position="224"/>
    </location>
</feature>
<dbReference type="InterPro" id="IPR036661">
    <property type="entry name" value="Luciferase-like_sf"/>
</dbReference>
<dbReference type="InterPro" id="IPR050564">
    <property type="entry name" value="F420-G6PD/mer"/>
</dbReference>
<evidence type="ECO:0000313" key="3">
    <source>
        <dbReference type="EMBL" id="MDL9980639.1"/>
    </source>
</evidence>
<dbReference type="EMBL" id="JASXSZ010000005">
    <property type="protein sequence ID" value="MDL9980639.1"/>
    <property type="molecule type" value="Genomic_DNA"/>
</dbReference>
<evidence type="ECO:0000313" key="4">
    <source>
        <dbReference type="Proteomes" id="UP001235064"/>
    </source>
</evidence>
<keyword evidence="4" id="KW-1185">Reference proteome</keyword>
<accession>A0ABT7N1Q6</accession>